<accession>A0A0A9BTV2</accession>
<sequence length="32" mass="3606">MFAYIHVLGEKKVKRASNPQVSSNHINIVVII</sequence>
<reference evidence="1" key="1">
    <citation type="submission" date="2014-09" db="EMBL/GenBank/DDBJ databases">
        <authorList>
            <person name="Magalhaes I.L.F."/>
            <person name="Oliveira U."/>
            <person name="Santos F.R."/>
            <person name="Vidigal T.H.D.A."/>
            <person name="Brescovit A.D."/>
            <person name="Santos A.J."/>
        </authorList>
    </citation>
    <scope>NUCLEOTIDE SEQUENCE</scope>
    <source>
        <tissue evidence="1">Shoot tissue taken approximately 20 cm above the soil surface</tissue>
    </source>
</reference>
<dbReference type="AlphaFoldDB" id="A0A0A9BTV2"/>
<proteinExistence type="predicted"/>
<protein>
    <submittedName>
        <fullName evidence="1">Uncharacterized protein</fullName>
    </submittedName>
</protein>
<organism evidence="1">
    <name type="scientific">Arundo donax</name>
    <name type="common">Giant reed</name>
    <name type="synonym">Donax arundinaceus</name>
    <dbReference type="NCBI Taxonomy" id="35708"/>
    <lineage>
        <taxon>Eukaryota</taxon>
        <taxon>Viridiplantae</taxon>
        <taxon>Streptophyta</taxon>
        <taxon>Embryophyta</taxon>
        <taxon>Tracheophyta</taxon>
        <taxon>Spermatophyta</taxon>
        <taxon>Magnoliopsida</taxon>
        <taxon>Liliopsida</taxon>
        <taxon>Poales</taxon>
        <taxon>Poaceae</taxon>
        <taxon>PACMAD clade</taxon>
        <taxon>Arundinoideae</taxon>
        <taxon>Arundineae</taxon>
        <taxon>Arundo</taxon>
    </lineage>
</organism>
<name>A0A0A9BTV2_ARUDO</name>
<reference evidence="1" key="2">
    <citation type="journal article" date="2015" name="Data Brief">
        <title>Shoot transcriptome of the giant reed, Arundo donax.</title>
        <authorList>
            <person name="Barrero R.A."/>
            <person name="Guerrero F.D."/>
            <person name="Moolhuijzen P."/>
            <person name="Goolsby J.A."/>
            <person name="Tidwell J."/>
            <person name="Bellgard S.E."/>
            <person name="Bellgard M.I."/>
        </authorList>
    </citation>
    <scope>NUCLEOTIDE SEQUENCE</scope>
    <source>
        <tissue evidence="1">Shoot tissue taken approximately 20 cm above the soil surface</tissue>
    </source>
</reference>
<evidence type="ECO:0000313" key="1">
    <source>
        <dbReference type="EMBL" id="JAD62692.1"/>
    </source>
</evidence>
<dbReference type="EMBL" id="GBRH01235203">
    <property type="protein sequence ID" value="JAD62692.1"/>
    <property type="molecule type" value="Transcribed_RNA"/>
</dbReference>